<evidence type="ECO:0000256" key="2">
    <source>
        <dbReference type="ARBA" id="ARBA00022603"/>
    </source>
</evidence>
<dbReference type="InterPro" id="IPR047785">
    <property type="entry name" value="tRNA_MNMC2"/>
</dbReference>
<dbReference type="GO" id="GO:0002098">
    <property type="term" value="P:tRNA wobble uridine modification"/>
    <property type="evidence" value="ECO:0007669"/>
    <property type="project" value="TreeGrafter"/>
</dbReference>
<dbReference type="Gene3D" id="3.50.50.60">
    <property type="entry name" value="FAD/NAD(P)-binding domain"/>
    <property type="match status" value="1"/>
</dbReference>
<keyword evidence="14" id="KW-1185">Reference proteome</keyword>
<feature type="region of interest" description="tRNA (mnm(5)s(2)U34)-methyltransferase" evidence="10">
    <location>
        <begin position="1"/>
        <end position="237"/>
    </location>
</feature>
<dbReference type="GO" id="GO:0050660">
    <property type="term" value="F:flavin adenine dinucleotide binding"/>
    <property type="evidence" value="ECO:0007669"/>
    <property type="project" value="UniProtKB-UniRule"/>
</dbReference>
<comment type="similarity">
    <text evidence="10">In the C-terminal section; belongs to the DAO family.</text>
</comment>
<dbReference type="GO" id="GO:0032259">
    <property type="term" value="P:methylation"/>
    <property type="evidence" value="ECO:0007669"/>
    <property type="project" value="UniProtKB-KW"/>
</dbReference>
<name>A0A244CS60_PSEDV</name>
<dbReference type="AlphaFoldDB" id="A0A244CS60"/>
<dbReference type="Pfam" id="PF05430">
    <property type="entry name" value="Methyltransf_30"/>
    <property type="match status" value="1"/>
</dbReference>
<dbReference type="PANTHER" id="PTHR13847:SF283">
    <property type="entry name" value="TRNA 5-METHYLAMINOMETHYL-2-THIOURIDINE BIOSYNTHESIS BIFUNCTIONAL PROTEIN MNMC"/>
    <property type="match status" value="1"/>
</dbReference>
<dbReference type="NCBIfam" id="NF002481">
    <property type="entry name" value="PRK01747.1-2"/>
    <property type="match status" value="1"/>
</dbReference>
<comment type="subcellular location">
    <subcellularLocation>
        <location evidence="10">Cytoplasm</location>
    </subcellularLocation>
</comment>
<evidence type="ECO:0000313" key="13">
    <source>
        <dbReference type="EMBL" id="OUL58445.1"/>
    </source>
</evidence>
<organism evidence="13 14">
    <name type="scientific">Pseudoalteromonas ulvae</name>
    <dbReference type="NCBI Taxonomy" id="107327"/>
    <lineage>
        <taxon>Bacteria</taxon>
        <taxon>Pseudomonadati</taxon>
        <taxon>Pseudomonadota</taxon>
        <taxon>Gammaproteobacteria</taxon>
        <taxon>Alteromonadales</taxon>
        <taxon>Pseudoalteromonadaceae</taxon>
        <taxon>Pseudoalteromonas</taxon>
    </lineage>
</organism>
<dbReference type="NCBIfam" id="NF033855">
    <property type="entry name" value="tRNA_MNMC2"/>
    <property type="match status" value="1"/>
</dbReference>
<dbReference type="Pfam" id="PF01266">
    <property type="entry name" value="DAO"/>
    <property type="match status" value="1"/>
</dbReference>
<evidence type="ECO:0000256" key="6">
    <source>
        <dbReference type="ARBA" id="ARBA00022694"/>
    </source>
</evidence>
<proteinExistence type="inferred from homology"/>
<keyword evidence="1 10" id="KW-0963">Cytoplasm</keyword>
<keyword evidence="9 10" id="KW-0511">Multifunctional enzyme</keyword>
<dbReference type="GO" id="GO:0004808">
    <property type="term" value="F:tRNA (5-methylaminomethyl-2-thiouridylate)(34)-methyltransferase activity"/>
    <property type="evidence" value="ECO:0007669"/>
    <property type="project" value="UniProtKB-EC"/>
</dbReference>
<dbReference type="InterPro" id="IPR036188">
    <property type="entry name" value="FAD/NAD-bd_sf"/>
</dbReference>
<comment type="function">
    <text evidence="10">Catalyzes the last two steps in the biosynthesis of 5-methylaminomethyl-2-thiouridine (mnm(5)s(2)U) at the wobble position (U34) in tRNA. Catalyzes the FAD-dependent demodification of cmnm(5)s(2)U34 to nm(5)s(2)U34, followed by the transfer of a methyl group from S-adenosyl-L-methionine to nm(5)s(2)U34, to form mnm(5)s(2)U34.</text>
</comment>
<dbReference type="EMBL" id="MWPV01000002">
    <property type="protein sequence ID" value="OUL58445.1"/>
    <property type="molecule type" value="Genomic_DNA"/>
</dbReference>
<comment type="catalytic activity">
    <reaction evidence="10">
        <text>5-aminomethyl-2-thiouridine(34) in tRNA + S-adenosyl-L-methionine = 5-methylaminomethyl-2-thiouridine(34) in tRNA + S-adenosyl-L-homocysteine + H(+)</text>
        <dbReference type="Rhea" id="RHEA:19569"/>
        <dbReference type="Rhea" id="RHEA-COMP:10195"/>
        <dbReference type="Rhea" id="RHEA-COMP:10197"/>
        <dbReference type="ChEBI" id="CHEBI:15378"/>
        <dbReference type="ChEBI" id="CHEBI:57856"/>
        <dbReference type="ChEBI" id="CHEBI:59789"/>
        <dbReference type="ChEBI" id="CHEBI:74454"/>
        <dbReference type="ChEBI" id="CHEBI:74455"/>
        <dbReference type="EC" id="2.1.1.61"/>
    </reaction>
</comment>
<evidence type="ECO:0000256" key="3">
    <source>
        <dbReference type="ARBA" id="ARBA00022630"/>
    </source>
</evidence>
<dbReference type="GO" id="GO:0005737">
    <property type="term" value="C:cytoplasm"/>
    <property type="evidence" value="ECO:0007669"/>
    <property type="project" value="UniProtKB-SubCell"/>
</dbReference>
<dbReference type="GO" id="GO:0016645">
    <property type="term" value="F:oxidoreductase activity, acting on the CH-NH group of donors"/>
    <property type="evidence" value="ECO:0007669"/>
    <property type="project" value="InterPro"/>
</dbReference>
<dbReference type="InterPro" id="IPR008471">
    <property type="entry name" value="MnmC-like_methylTransf"/>
</dbReference>
<comment type="similarity">
    <text evidence="10">In the N-terminal section; belongs to the methyltransferase superfamily. tRNA (mnm(5)s(2)U34)-methyltransferase family.</text>
</comment>
<dbReference type="RefSeq" id="WP_086743748.1">
    <property type="nucleotide sequence ID" value="NZ_MWPV01000002.1"/>
</dbReference>
<keyword evidence="7 10" id="KW-0274">FAD</keyword>
<dbReference type="EC" id="2.1.1.61" evidence="10"/>
<dbReference type="Gene3D" id="3.30.9.10">
    <property type="entry name" value="D-Amino Acid Oxidase, subunit A, domain 2"/>
    <property type="match status" value="1"/>
</dbReference>
<keyword evidence="3 10" id="KW-0285">Flavoprotein</keyword>
<comment type="cofactor">
    <cofactor evidence="10">
        <name>FAD</name>
        <dbReference type="ChEBI" id="CHEBI:57692"/>
    </cofactor>
</comment>
<dbReference type="OrthoDB" id="9786494at2"/>
<dbReference type="InterPro" id="IPR029063">
    <property type="entry name" value="SAM-dependent_MTases_sf"/>
</dbReference>
<dbReference type="InterPro" id="IPR017610">
    <property type="entry name" value="tRNA_S-uridine_synth_MnmC_C"/>
</dbReference>
<dbReference type="NCBIfam" id="TIGR03197">
    <property type="entry name" value="MnmC_Cterm"/>
    <property type="match status" value="1"/>
</dbReference>
<feature type="region of interest" description="FAD-dependent cmnm(5)s(2)U34 oxidoreductase" evidence="10">
    <location>
        <begin position="262"/>
        <end position="659"/>
    </location>
</feature>
<evidence type="ECO:0000259" key="11">
    <source>
        <dbReference type="Pfam" id="PF01266"/>
    </source>
</evidence>
<keyword evidence="4 10" id="KW-0808">Transferase</keyword>
<evidence type="ECO:0000256" key="4">
    <source>
        <dbReference type="ARBA" id="ARBA00022679"/>
    </source>
</evidence>
<keyword evidence="5 10" id="KW-0949">S-adenosyl-L-methionine</keyword>
<feature type="domain" description="FAD dependent oxidoreductase" evidence="11">
    <location>
        <begin position="258"/>
        <end position="627"/>
    </location>
</feature>
<dbReference type="PANTHER" id="PTHR13847">
    <property type="entry name" value="SARCOSINE DEHYDROGENASE-RELATED"/>
    <property type="match status" value="1"/>
</dbReference>
<keyword evidence="2 10" id="KW-0489">Methyltransferase</keyword>
<dbReference type="Gene3D" id="3.40.50.150">
    <property type="entry name" value="Vaccinia Virus protein VP39"/>
    <property type="match status" value="1"/>
</dbReference>
<gene>
    <name evidence="10" type="primary">mnmC</name>
    <name evidence="13" type="ORF">B1199_08950</name>
</gene>
<evidence type="ECO:0000256" key="10">
    <source>
        <dbReference type="HAMAP-Rule" id="MF_01102"/>
    </source>
</evidence>
<reference evidence="13 14" key="1">
    <citation type="submission" date="2017-02" db="EMBL/GenBank/DDBJ databases">
        <title>Pseudoalteromonas ulvae TC14 Genome.</title>
        <authorList>
            <person name="Molmeret M."/>
        </authorList>
    </citation>
    <scope>NUCLEOTIDE SEQUENCE [LARGE SCALE GENOMIC DNA]</scope>
    <source>
        <strain evidence="13">TC14</strain>
    </source>
</reference>
<dbReference type="Proteomes" id="UP000194841">
    <property type="component" value="Unassembled WGS sequence"/>
</dbReference>
<accession>A0A244CS60</accession>
<comment type="caution">
    <text evidence="13">The sequence shown here is derived from an EMBL/GenBank/DDBJ whole genome shotgun (WGS) entry which is preliminary data.</text>
</comment>
<protein>
    <recommendedName>
        <fullName evidence="10">tRNA 5-methylaminomethyl-2-thiouridine biosynthesis bifunctional protein MnmC</fullName>
        <shortName evidence="10">tRNA mnm(5)s(2)U biosynthesis bifunctional protein</shortName>
    </recommendedName>
    <domain>
        <recommendedName>
            <fullName evidence="10">tRNA (mnm(5)s(2)U34)-methyltransferase</fullName>
            <ecNumber evidence="10">2.1.1.61</ecNumber>
        </recommendedName>
    </domain>
    <domain>
        <recommendedName>
            <fullName evidence="10">FAD-dependent cmnm(5)s(2)U34 oxidoreductase</fullName>
            <ecNumber evidence="10">1.5.-.-</ecNumber>
        </recommendedName>
    </domain>
</protein>
<dbReference type="InterPro" id="IPR023032">
    <property type="entry name" value="tRNA_MAMT_biosynth_bifunc_MnmC"/>
</dbReference>
<evidence type="ECO:0000256" key="5">
    <source>
        <dbReference type="ARBA" id="ARBA00022691"/>
    </source>
</evidence>
<dbReference type="InterPro" id="IPR006076">
    <property type="entry name" value="FAD-dep_OxRdtase"/>
</dbReference>
<evidence type="ECO:0000256" key="1">
    <source>
        <dbReference type="ARBA" id="ARBA00022490"/>
    </source>
</evidence>
<feature type="domain" description="MnmC-like methyltransferase" evidence="12">
    <location>
        <begin position="113"/>
        <end position="235"/>
    </location>
</feature>
<dbReference type="HAMAP" id="MF_01102">
    <property type="entry name" value="MnmC"/>
    <property type="match status" value="1"/>
</dbReference>
<evidence type="ECO:0000256" key="8">
    <source>
        <dbReference type="ARBA" id="ARBA00023002"/>
    </source>
</evidence>
<sequence length="659" mass="73849">MIKNAPIEFNEQGTPVSTQFDDVYFSNENGLLESDYVFYQQNDISQRLLNHDNARFVIAETGFGTGLNFLNTWYQFNLQHDKSVQQLHFVSFEKYPISKTQLIEILKQWPTLTCYAEQLTSLYPTSLKGCHRLEFQQGHIILDLWFGDVQDGINNMPYLSQGWIDAWYLDGFAPSKNPEMWQQSLFNEMAHLGRAGCTLATFTAAGDVRRGLIEAGFTVSKRKGFGKKREMLVGALTSPTAKSNATPYFMRPGHTPKKVAIIGGGIAAANIALALAKKGLEFDVFCQAEALASEASGNQQGALYPHIQVDVSNSSEFFAHAFYYARRTYDQLLQSGHHFDHQWCGVLLQAVKPAKLAFQENLLTKQHWPTSLIYGVDEKESEIISGVRTPYRGLFIPDGGWINPPSLIQALFDAAYKCVPFSLHLNCEVQQLHNHNNQWQLQTSLGDFTNYSHVVIACGDQSHQFKQSAELPLVPVRGQVSQINATHHSKTLKTVLCHKGYFTPHYRDQHCMGATFDKGESNTEVRESDNQLNFSQFNDFYAQCDFASELSTIDSAKAAIRCTVIDHLPLAGQVTDSEQFALSFAPIKKGQYHSFLPYHSSQPGLYSLTALGARGLCSAPLLAEMIACEMLGYPLPVSKRVADALHPARFNFRQLKKGH</sequence>
<evidence type="ECO:0000256" key="9">
    <source>
        <dbReference type="ARBA" id="ARBA00023268"/>
    </source>
</evidence>
<evidence type="ECO:0000313" key="14">
    <source>
        <dbReference type="Proteomes" id="UP000194841"/>
    </source>
</evidence>
<evidence type="ECO:0000256" key="7">
    <source>
        <dbReference type="ARBA" id="ARBA00022827"/>
    </source>
</evidence>
<evidence type="ECO:0000259" key="12">
    <source>
        <dbReference type="Pfam" id="PF05430"/>
    </source>
</evidence>
<dbReference type="EC" id="1.5.-.-" evidence="10"/>
<keyword evidence="6 10" id="KW-0819">tRNA processing</keyword>
<keyword evidence="8 10" id="KW-0560">Oxidoreductase</keyword>
<dbReference type="SUPFAM" id="SSF51905">
    <property type="entry name" value="FAD/NAD(P)-binding domain"/>
    <property type="match status" value="1"/>
</dbReference>